<comment type="catalytic activity">
    <reaction evidence="5">
        <text>glycyl-tRNA(Gly) + acetyl-CoA = N-acetylglycyl-tRNA(Gly) + CoA + H(+)</text>
        <dbReference type="Rhea" id="RHEA:81867"/>
        <dbReference type="Rhea" id="RHEA-COMP:9683"/>
        <dbReference type="Rhea" id="RHEA-COMP:19766"/>
        <dbReference type="ChEBI" id="CHEBI:15378"/>
        <dbReference type="ChEBI" id="CHEBI:57287"/>
        <dbReference type="ChEBI" id="CHEBI:57288"/>
        <dbReference type="ChEBI" id="CHEBI:78522"/>
        <dbReference type="ChEBI" id="CHEBI:232036"/>
    </reaction>
</comment>
<gene>
    <name evidence="7" type="ORF">CHA01nite_05860</name>
</gene>
<dbReference type="RefSeq" id="WP_146939741.1">
    <property type="nucleotide sequence ID" value="NZ_BJYJ01000002.1"/>
</dbReference>
<accession>A0A511YI68</accession>
<proteinExistence type="predicted"/>
<dbReference type="PANTHER" id="PTHR36449:SF1">
    <property type="entry name" value="ACETYLTRANSFERASE"/>
    <property type="match status" value="1"/>
</dbReference>
<evidence type="ECO:0000256" key="2">
    <source>
        <dbReference type="ARBA" id="ARBA00022649"/>
    </source>
</evidence>
<organism evidence="7 8">
    <name type="scientific">Chryseobacterium hagamense</name>
    <dbReference type="NCBI Taxonomy" id="395935"/>
    <lineage>
        <taxon>Bacteria</taxon>
        <taxon>Pseudomonadati</taxon>
        <taxon>Bacteroidota</taxon>
        <taxon>Flavobacteriia</taxon>
        <taxon>Flavobacteriales</taxon>
        <taxon>Weeksellaceae</taxon>
        <taxon>Chryseobacterium group</taxon>
        <taxon>Chryseobacterium</taxon>
    </lineage>
</organism>
<evidence type="ECO:0000256" key="3">
    <source>
        <dbReference type="ARBA" id="ARBA00022679"/>
    </source>
</evidence>
<dbReference type="Gene3D" id="3.40.630.30">
    <property type="match status" value="1"/>
</dbReference>
<dbReference type="PANTHER" id="PTHR36449">
    <property type="entry name" value="ACETYLTRANSFERASE-RELATED"/>
    <property type="match status" value="1"/>
</dbReference>
<dbReference type="OrthoDB" id="7585366at2"/>
<protein>
    <recommendedName>
        <fullName evidence="6">N-acetyltransferase domain-containing protein</fullName>
    </recommendedName>
</protein>
<dbReference type="Pfam" id="PF13508">
    <property type="entry name" value="Acetyltransf_7"/>
    <property type="match status" value="1"/>
</dbReference>
<reference evidence="7 8" key="1">
    <citation type="submission" date="2019-07" db="EMBL/GenBank/DDBJ databases">
        <title>Whole genome shotgun sequence of Chryseobacterium hagamense NBRC 105253.</title>
        <authorList>
            <person name="Hosoyama A."/>
            <person name="Uohara A."/>
            <person name="Ohji S."/>
            <person name="Ichikawa N."/>
        </authorList>
    </citation>
    <scope>NUCLEOTIDE SEQUENCE [LARGE SCALE GENOMIC DNA]</scope>
    <source>
        <strain evidence="7 8">NBRC 105253</strain>
    </source>
</reference>
<sequence>MIELLDKKHKRENFDCGKELLTNYLKKQAGQDIKRKLSACFVLTENEYSIKGYYTLSNSSIPLKKFPEPIQKKLPRSYHSIPVILLGRLAIDKKYQGQGIGKVLLIDALKRSYEISREIGSFAVVVDPLDEGAENFYIKYDFIKLPDSGKMFIATKTLEQLFG</sequence>
<dbReference type="Proteomes" id="UP000321863">
    <property type="component" value="Unassembled WGS sequence"/>
</dbReference>
<evidence type="ECO:0000256" key="1">
    <source>
        <dbReference type="ARBA" id="ARBA00022491"/>
    </source>
</evidence>
<feature type="domain" description="N-acetyltransferase" evidence="6">
    <location>
        <begin position="79"/>
        <end position="143"/>
    </location>
</feature>
<keyword evidence="1" id="KW-0678">Repressor</keyword>
<evidence type="ECO:0000256" key="4">
    <source>
        <dbReference type="ARBA" id="ARBA00023315"/>
    </source>
</evidence>
<dbReference type="SUPFAM" id="SSF55729">
    <property type="entry name" value="Acyl-CoA N-acyltransferases (Nat)"/>
    <property type="match status" value="1"/>
</dbReference>
<dbReference type="CDD" id="cd04301">
    <property type="entry name" value="NAT_SF"/>
    <property type="match status" value="1"/>
</dbReference>
<dbReference type="InterPro" id="IPR000182">
    <property type="entry name" value="GNAT_dom"/>
</dbReference>
<keyword evidence="2" id="KW-1277">Toxin-antitoxin system</keyword>
<dbReference type="AlphaFoldDB" id="A0A511YI68"/>
<evidence type="ECO:0000259" key="6">
    <source>
        <dbReference type="Pfam" id="PF13508"/>
    </source>
</evidence>
<evidence type="ECO:0000313" key="7">
    <source>
        <dbReference type="EMBL" id="GEN74846.1"/>
    </source>
</evidence>
<dbReference type="GO" id="GO:0016747">
    <property type="term" value="F:acyltransferase activity, transferring groups other than amino-acyl groups"/>
    <property type="evidence" value="ECO:0007669"/>
    <property type="project" value="InterPro"/>
</dbReference>
<dbReference type="EMBL" id="BJYJ01000002">
    <property type="protein sequence ID" value="GEN74846.1"/>
    <property type="molecule type" value="Genomic_DNA"/>
</dbReference>
<keyword evidence="4" id="KW-0012">Acyltransferase</keyword>
<keyword evidence="3" id="KW-0808">Transferase</keyword>
<evidence type="ECO:0000256" key="5">
    <source>
        <dbReference type="ARBA" id="ARBA00049880"/>
    </source>
</evidence>
<comment type="caution">
    <text evidence="7">The sequence shown here is derived from an EMBL/GenBank/DDBJ whole genome shotgun (WGS) entry which is preliminary data.</text>
</comment>
<dbReference type="InterPro" id="IPR016181">
    <property type="entry name" value="Acyl_CoA_acyltransferase"/>
</dbReference>
<evidence type="ECO:0000313" key="8">
    <source>
        <dbReference type="Proteomes" id="UP000321863"/>
    </source>
</evidence>
<name>A0A511YI68_9FLAO</name>
<keyword evidence="8" id="KW-1185">Reference proteome</keyword>